<keyword evidence="3 6" id="KW-0732">Signal</keyword>
<keyword evidence="4" id="KW-0472">Membrane</keyword>
<feature type="domain" description="SusD-like N-terminal" evidence="8">
    <location>
        <begin position="27"/>
        <end position="225"/>
    </location>
</feature>
<sequence>MKKIHWMAVASLLSLRLFTSCVDLDITPTSIVTAEDIYNEKGIKAYMAGMYNHLPMEDYHYDTNSNGTEIGGGYYVGNGLSVWTFWNSTGEMVNRNNTGMTYHRSGYWGGGFKVIRQANTLITSLPNYPELANQSKSWIAEAKFVRAYVYFQLAKRYGGLPKIFEPQSLDPNDESTLWVARESHADTYDFILKDLDEAIADLPETSEAGRANKYVAATLKSRVALHAGTTARYGSEKFQDWEVDGVLLQGIPKERANGYFQQAWDAAKLVETGGKYELHRGNADKEANYAEVWEKSDSNKESIWLRKFDFNMSVHSYNSMMCPPRMASEGGDRFNPTLDWVELFDGLPLDDNGHFSAFDEEGNYLVYDNCQQLWDGVEPRLRANLLIPGRLYKGGMKLDLRAGIIKEEYDPAVAKFKKFTVDDGAAESNLNSSSMWNKEVYDKNPFRERTFLDWSRQGSADQQDPYLRSDGVKIFKNGLDGPKINGNTGTNTITGFFGRKNLDITVDKASTVHQTSTQPWIEMRYAEVLLNRAEAAVELAQNGVASYGGTDMLEDAYNCINDLRDRAGAKLLSSPSELSTEAAFTNWSNPGPKGQGGFVEAPTRGLQIVRVERYKELAFESKIYWDLLRWFTFDTQIRQYRRRGLYSFMFAKGATVDGNGIPDGKYIYDAKSCEEGSGRVNFGAVNRYYEGIPTDELKNNPLLQKNRNQ</sequence>
<evidence type="ECO:0000256" key="1">
    <source>
        <dbReference type="ARBA" id="ARBA00004442"/>
    </source>
</evidence>
<evidence type="ECO:0000256" key="4">
    <source>
        <dbReference type="ARBA" id="ARBA00023136"/>
    </source>
</evidence>
<evidence type="ECO:0000259" key="8">
    <source>
        <dbReference type="Pfam" id="PF14322"/>
    </source>
</evidence>
<dbReference type="InterPro" id="IPR033985">
    <property type="entry name" value="SusD-like_N"/>
</dbReference>
<comment type="similarity">
    <text evidence="2">Belongs to the SusD family.</text>
</comment>
<dbReference type="Gene3D" id="1.25.40.390">
    <property type="match status" value="1"/>
</dbReference>
<organism evidence="9 10">
    <name type="scientific">Bacteroides oleiciplenus</name>
    <dbReference type="NCBI Taxonomy" id="626931"/>
    <lineage>
        <taxon>Bacteria</taxon>
        <taxon>Pseudomonadati</taxon>
        <taxon>Bacteroidota</taxon>
        <taxon>Bacteroidia</taxon>
        <taxon>Bacteroidales</taxon>
        <taxon>Bacteroidaceae</taxon>
        <taxon>Bacteroides</taxon>
    </lineage>
</organism>
<dbReference type="SUPFAM" id="SSF48452">
    <property type="entry name" value="TPR-like"/>
    <property type="match status" value="1"/>
</dbReference>
<dbReference type="InterPro" id="IPR012944">
    <property type="entry name" value="SusD_RagB_dom"/>
</dbReference>
<dbReference type="Pfam" id="PF07980">
    <property type="entry name" value="SusD_RagB"/>
    <property type="match status" value="1"/>
</dbReference>
<evidence type="ECO:0000313" key="9">
    <source>
        <dbReference type="EMBL" id="RGN34653.1"/>
    </source>
</evidence>
<feature type="signal peptide" evidence="6">
    <location>
        <begin position="1"/>
        <end position="21"/>
    </location>
</feature>
<keyword evidence="5" id="KW-0998">Cell outer membrane</keyword>
<evidence type="ECO:0000256" key="5">
    <source>
        <dbReference type="ARBA" id="ARBA00023237"/>
    </source>
</evidence>
<proteinExistence type="inferred from homology"/>
<dbReference type="GO" id="GO:0009279">
    <property type="term" value="C:cell outer membrane"/>
    <property type="evidence" value="ECO:0007669"/>
    <property type="project" value="UniProtKB-SubCell"/>
</dbReference>
<feature type="chain" id="PRO_5017705717" evidence="6">
    <location>
        <begin position="22"/>
        <end position="709"/>
    </location>
</feature>
<dbReference type="AlphaFoldDB" id="A0A3E5BAU4"/>
<name>A0A3E5BAU4_9BACE</name>
<evidence type="ECO:0000256" key="2">
    <source>
        <dbReference type="ARBA" id="ARBA00006275"/>
    </source>
</evidence>
<reference evidence="9 10" key="1">
    <citation type="submission" date="2018-08" db="EMBL/GenBank/DDBJ databases">
        <title>A genome reference for cultivated species of the human gut microbiota.</title>
        <authorList>
            <person name="Zou Y."/>
            <person name="Xue W."/>
            <person name="Luo G."/>
        </authorList>
    </citation>
    <scope>NUCLEOTIDE SEQUENCE [LARGE SCALE GENOMIC DNA]</scope>
    <source>
        <strain evidence="9 10">OM05-15BH</strain>
    </source>
</reference>
<comment type="subcellular location">
    <subcellularLocation>
        <location evidence="1">Cell outer membrane</location>
    </subcellularLocation>
</comment>
<comment type="caution">
    <text evidence="9">The sequence shown here is derived from an EMBL/GenBank/DDBJ whole genome shotgun (WGS) entry which is preliminary data.</text>
</comment>
<dbReference type="EMBL" id="QSUL01000008">
    <property type="protein sequence ID" value="RGN34653.1"/>
    <property type="molecule type" value="Genomic_DNA"/>
</dbReference>
<evidence type="ECO:0000256" key="3">
    <source>
        <dbReference type="ARBA" id="ARBA00022729"/>
    </source>
</evidence>
<evidence type="ECO:0000313" key="10">
    <source>
        <dbReference type="Proteomes" id="UP000260983"/>
    </source>
</evidence>
<accession>A0A3E5BAU4</accession>
<feature type="domain" description="RagB/SusD" evidence="7">
    <location>
        <begin position="300"/>
        <end position="706"/>
    </location>
</feature>
<dbReference type="RefSeq" id="WP_009131966.1">
    <property type="nucleotide sequence ID" value="NZ_CABKRN010000005.1"/>
</dbReference>
<dbReference type="Pfam" id="PF14322">
    <property type="entry name" value="SusD-like_3"/>
    <property type="match status" value="1"/>
</dbReference>
<evidence type="ECO:0000256" key="6">
    <source>
        <dbReference type="SAM" id="SignalP"/>
    </source>
</evidence>
<gene>
    <name evidence="9" type="ORF">DXB65_13105</name>
</gene>
<evidence type="ECO:0000259" key="7">
    <source>
        <dbReference type="Pfam" id="PF07980"/>
    </source>
</evidence>
<dbReference type="InterPro" id="IPR011990">
    <property type="entry name" value="TPR-like_helical_dom_sf"/>
</dbReference>
<protein>
    <submittedName>
        <fullName evidence="9">RagB/SusD family nutrient uptake outer membrane protein</fullName>
    </submittedName>
</protein>
<dbReference type="Proteomes" id="UP000260983">
    <property type="component" value="Unassembled WGS sequence"/>
</dbReference>